<evidence type="ECO:0000256" key="8">
    <source>
        <dbReference type="ARBA" id="ARBA00023242"/>
    </source>
</evidence>
<dbReference type="GO" id="GO:0015631">
    <property type="term" value="F:tubulin binding"/>
    <property type="evidence" value="ECO:0007669"/>
    <property type="project" value="InterPro"/>
</dbReference>
<evidence type="ECO:0000256" key="1">
    <source>
        <dbReference type="ARBA" id="ARBA00004123"/>
    </source>
</evidence>
<comment type="function">
    <text evidence="9">May be involved in calcium-dependent ubiquitination and subsequent proteasomal degradation of target proteins. Probably serves as a molecular bridge in ubiquitin E3 complexes. Participates in the ubiquitin-mediated degradation of beta-catenin (CTNNB1).</text>
</comment>
<comment type="subcellular location">
    <subcellularLocation>
        <location evidence="2">Cytoplasm</location>
    </subcellularLocation>
    <subcellularLocation>
        <location evidence="1">Nucleus</location>
    </subcellularLocation>
</comment>
<dbReference type="InterPro" id="IPR007699">
    <property type="entry name" value="SGS_dom"/>
</dbReference>
<dbReference type="InterPro" id="IPR007052">
    <property type="entry name" value="CS_dom"/>
</dbReference>
<dbReference type="GO" id="GO:0007507">
    <property type="term" value="P:heart development"/>
    <property type="evidence" value="ECO:0007669"/>
    <property type="project" value="TreeGrafter"/>
</dbReference>
<organism evidence="13 14">
    <name type="scientific">Phyllotreta striolata</name>
    <name type="common">Striped flea beetle</name>
    <name type="synonym">Crioceris striolata</name>
    <dbReference type="NCBI Taxonomy" id="444603"/>
    <lineage>
        <taxon>Eukaryota</taxon>
        <taxon>Metazoa</taxon>
        <taxon>Ecdysozoa</taxon>
        <taxon>Arthropoda</taxon>
        <taxon>Hexapoda</taxon>
        <taxon>Insecta</taxon>
        <taxon>Pterygota</taxon>
        <taxon>Neoptera</taxon>
        <taxon>Endopterygota</taxon>
        <taxon>Coleoptera</taxon>
        <taxon>Polyphaga</taxon>
        <taxon>Cucujiformia</taxon>
        <taxon>Chrysomeloidea</taxon>
        <taxon>Chrysomelidae</taxon>
        <taxon>Galerucinae</taxon>
        <taxon>Alticini</taxon>
        <taxon>Phyllotreta</taxon>
    </lineage>
</organism>
<dbReference type="InterPro" id="IPR052289">
    <property type="entry name" value="Calcyclin-binding_UBL-bridge"/>
</dbReference>
<name>A0A9N9TE28_PHYSR</name>
<dbReference type="InterPro" id="IPR015120">
    <property type="entry name" value="Siah-Interact_N"/>
</dbReference>
<protein>
    <recommendedName>
        <fullName evidence="3">Calcyclin-binding protein</fullName>
    </recommendedName>
</protein>
<dbReference type="Gene3D" id="2.60.40.790">
    <property type="match status" value="1"/>
</dbReference>
<dbReference type="CDD" id="cd06468">
    <property type="entry name" value="p23_CacyBP"/>
    <property type="match status" value="1"/>
</dbReference>
<evidence type="ECO:0000256" key="4">
    <source>
        <dbReference type="ARBA" id="ARBA00022490"/>
    </source>
</evidence>
<dbReference type="PANTHER" id="PTHR13164">
    <property type="entry name" value="CALICYLIN BINDING PROTEIN"/>
    <property type="match status" value="1"/>
</dbReference>
<dbReference type="OrthoDB" id="164025at2759"/>
<keyword evidence="4" id="KW-0963">Cytoplasm</keyword>
<gene>
    <name evidence="13" type="ORF">PHYEVI_LOCUS3023</name>
</gene>
<proteinExistence type="predicted"/>
<evidence type="ECO:0000313" key="13">
    <source>
        <dbReference type="EMBL" id="CAG9856603.1"/>
    </source>
</evidence>
<evidence type="ECO:0000256" key="9">
    <source>
        <dbReference type="ARBA" id="ARBA00025145"/>
    </source>
</evidence>
<accession>A0A9N9TE28</accession>
<dbReference type="EMBL" id="OU900105">
    <property type="protein sequence ID" value="CAG9856603.1"/>
    <property type="molecule type" value="Genomic_DNA"/>
</dbReference>
<evidence type="ECO:0000259" key="12">
    <source>
        <dbReference type="PROSITE" id="PS51203"/>
    </source>
</evidence>
<dbReference type="Pfam" id="PF09032">
    <property type="entry name" value="Siah-Interact_N"/>
    <property type="match status" value="1"/>
</dbReference>
<evidence type="ECO:0000259" key="11">
    <source>
        <dbReference type="PROSITE" id="PS51048"/>
    </source>
</evidence>
<feature type="region of interest" description="Disordered" evidence="10">
    <location>
        <begin position="48"/>
        <end position="73"/>
    </location>
</feature>
<keyword evidence="5" id="KW-0597">Phosphoprotein</keyword>
<dbReference type="GO" id="GO:0005634">
    <property type="term" value="C:nucleus"/>
    <property type="evidence" value="ECO:0007669"/>
    <property type="project" value="UniProtKB-SubCell"/>
</dbReference>
<dbReference type="PROSITE" id="PS51203">
    <property type="entry name" value="CS"/>
    <property type="match status" value="1"/>
</dbReference>
<reference evidence="13" key="1">
    <citation type="submission" date="2022-01" db="EMBL/GenBank/DDBJ databases">
        <authorList>
            <person name="King R."/>
        </authorList>
    </citation>
    <scope>NUCLEOTIDE SEQUENCE</scope>
</reference>
<evidence type="ECO:0000256" key="10">
    <source>
        <dbReference type="SAM" id="MobiDB-lite"/>
    </source>
</evidence>
<dbReference type="AlphaFoldDB" id="A0A9N9TE28"/>
<evidence type="ECO:0000256" key="2">
    <source>
        <dbReference type="ARBA" id="ARBA00004496"/>
    </source>
</evidence>
<feature type="domain" description="CS" evidence="12">
    <location>
        <begin position="79"/>
        <end position="172"/>
    </location>
</feature>
<dbReference type="Pfam" id="PF04969">
    <property type="entry name" value="CS"/>
    <property type="match status" value="1"/>
</dbReference>
<evidence type="ECO:0000313" key="14">
    <source>
        <dbReference type="Proteomes" id="UP001153712"/>
    </source>
</evidence>
<dbReference type="GO" id="GO:0005737">
    <property type="term" value="C:cytoplasm"/>
    <property type="evidence" value="ECO:0007669"/>
    <property type="project" value="UniProtKB-SubCell"/>
</dbReference>
<evidence type="ECO:0000256" key="6">
    <source>
        <dbReference type="ARBA" id="ARBA00022786"/>
    </source>
</evidence>
<dbReference type="InterPro" id="IPR037201">
    <property type="entry name" value="CacyBP_N"/>
</dbReference>
<feature type="compositionally biased region" description="Low complexity" evidence="10">
    <location>
        <begin position="57"/>
        <end position="71"/>
    </location>
</feature>
<keyword evidence="6" id="KW-0833">Ubl conjugation pathway</keyword>
<dbReference type="InterPro" id="IPR008978">
    <property type="entry name" value="HSP20-like_chaperone"/>
</dbReference>
<keyword evidence="7" id="KW-0007">Acetylation</keyword>
<dbReference type="Gene3D" id="4.10.860.10">
    <property type="entry name" value="UVR domain"/>
    <property type="match status" value="1"/>
</dbReference>
<dbReference type="GO" id="GO:0044548">
    <property type="term" value="F:S100 protein binding"/>
    <property type="evidence" value="ECO:0007669"/>
    <property type="project" value="InterPro"/>
</dbReference>
<dbReference type="PANTHER" id="PTHR13164:SF3">
    <property type="entry name" value="CALCYCLIN-BINDING PROTEIN"/>
    <property type="match status" value="1"/>
</dbReference>
<dbReference type="PROSITE" id="PS51048">
    <property type="entry name" value="SGS"/>
    <property type="match status" value="1"/>
</dbReference>
<dbReference type="InterPro" id="IPR037893">
    <property type="entry name" value="CS_CacyBP"/>
</dbReference>
<dbReference type="SUPFAM" id="SSF49764">
    <property type="entry name" value="HSP20-like chaperones"/>
    <property type="match status" value="1"/>
</dbReference>
<keyword evidence="8" id="KW-0539">Nucleus</keyword>
<evidence type="ECO:0000256" key="7">
    <source>
        <dbReference type="ARBA" id="ARBA00022990"/>
    </source>
</evidence>
<dbReference type="Proteomes" id="UP001153712">
    <property type="component" value="Chromosome 12"/>
</dbReference>
<dbReference type="GO" id="GO:0031625">
    <property type="term" value="F:ubiquitin protein ligase binding"/>
    <property type="evidence" value="ECO:0007669"/>
    <property type="project" value="InterPro"/>
</dbReference>
<feature type="domain" description="SGS" evidence="11">
    <location>
        <begin position="157"/>
        <end position="233"/>
    </location>
</feature>
<evidence type="ECO:0000256" key="3">
    <source>
        <dbReference type="ARBA" id="ARBA00015702"/>
    </source>
</evidence>
<dbReference type="SUPFAM" id="SSF140106">
    <property type="entry name" value="Calcyclin-binding protein-like"/>
    <property type="match status" value="1"/>
</dbReference>
<sequence length="233" mass="26439">MEKIDELKKDIAELETLAKAATRQKCKDILSIEIRKLVTEVVNMEEARKNTNGTAQTNNTPSNAPSSSSSALPKKRYQEKISNYAWDQSDNFVKFYITLKNVQNIPTENVTCSFDVKSANLVVKDLDNKDYSWQIKQLLKEIDPAKSSWKVKTDTVLINAAKKSSGNWSHLTEWEKKASESKAPKLDSSDKMDPTEGLMSLMKNMYDSGDDEMKRTIAKAWTESQQKKGQDFL</sequence>
<keyword evidence="14" id="KW-1185">Reference proteome</keyword>
<evidence type="ECO:0000256" key="5">
    <source>
        <dbReference type="ARBA" id="ARBA00022553"/>
    </source>
</evidence>
<dbReference type="FunFam" id="2.60.40.790:FF:000006">
    <property type="entry name" value="calcyclin-binding protein-like"/>
    <property type="match status" value="1"/>
</dbReference>